<accession>A0AAV4QAX5</accession>
<dbReference type="AlphaFoldDB" id="A0AAV4QAX5"/>
<keyword evidence="2" id="KW-1185">Reference proteome</keyword>
<protein>
    <submittedName>
        <fullName evidence="1">Uncharacterized protein</fullName>
    </submittedName>
</protein>
<dbReference type="Proteomes" id="UP001054945">
    <property type="component" value="Unassembled WGS sequence"/>
</dbReference>
<evidence type="ECO:0000313" key="1">
    <source>
        <dbReference type="EMBL" id="GIY06265.1"/>
    </source>
</evidence>
<comment type="caution">
    <text evidence="1">The sequence shown here is derived from an EMBL/GenBank/DDBJ whole genome shotgun (WGS) entry which is preliminary data.</text>
</comment>
<organism evidence="1 2">
    <name type="scientific">Caerostris extrusa</name>
    <name type="common">Bark spider</name>
    <name type="synonym">Caerostris bankana</name>
    <dbReference type="NCBI Taxonomy" id="172846"/>
    <lineage>
        <taxon>Eukaryota</taxon>
        <taxon>Metazoa</taxon>
        <taxon>Ecdysozoa</taxon>
        <taxon>Arthropoda</taxon>
        <taxon>Chelicerata</taxon>
        <taxon>Arachnida</taxon>
        <taxon>Araneae</taxon>
        <taxon>Araneomorphae</taxon>
        <taxon>Entelegynae</taxon>
        <taxon>Araneoidea</taxon>
        <taxon>Araneidae</taxon>
        <taxon>Caerostris</taxon>
    </lineage>
</organism>
<proteinExistence type="predicted"/>
<name>A0AAV4QAX5_CAEEX</name>
<evidence type="ECO:0000313" key="2">
    <source>
        <dbReference type="Proteomes" id="UP001054945"/>
    </source>
</evidence>
<gene>
    <name evidence="1" type="ORF">CEXT_544301</name>
</gene>
<reference evidence="1 2" key="1">
    <citation type="submission" date="2021-06" db="EMBL/GenBank/DDBJ databases">
        <title>Caerostris extrusa draft genome.</title>
        <authorList>
            <person name="Kono N."/>
            <person name="Arakawa K."/>
        </authorList>
    </citation>
    <scope>NUCLEOTIDE SEQUENCE [LARGE SCALE GENOMIC DNA]</scope>
</reference>
<dbReference type="EMBL" id="BPLR01005941">
    <property type="protein sequence ID" value="GIY06265.1"/>
    <property type="molecule type" value="Genomic_DNA"/>
</dbReference>
<sequence length="110" mass="12349">MGGNIIKELFKRWLFKTICRSLNNFTSIHCFEIISTINIISAHRKCFLLQIQETCPPTNAQRVKGCPLYLIAGDRSPSTQSLSASVIRIPGVRNASEEKNRDNSIRADKG</sequence>